<evidence type="ECO:0000256" key="1">
    <source>
        <dbReference type="SAM" id="MobiDB-lite"/>
    </source>
</evidence>
<sequence>MMERSQAMLPSRWLRHMASWAAVWQAATASRHRASPGGTTTSSSSPGAAGPAAAPPAPPPEAPSSSDLLPPLAPEPVWGTLLPLVPRGGRMYLLSMTISRFSSLSLVTSMGFTKLSVQAVGASFGAALGTGSLGGSSETASSGCVTGASAPSSATQTSTGSFESFSGFWGFSFVPGEDTFDVGEVLESSSSSSSDDASSFL</sequence>
<feature type="compositionally biased region" description="Pro residues" evidence="1">
    <location>
        <begin position="53"/>
        <end position="62"/>
    </location>
</feature>
<name>A0A147BDK5_IXORI</name>
<organism evidence="2">
    <name type="scientific">Ixodes ricinus</name>
    <name type="common">Common tick</name>
    <name type="synonym">Acarus ricinus</name>
    <dbReference type="NCBI Taxonomy" id="34613"/>
    <lineage>
        <taxon>Eukaryota</taxon>
        <taxon>Metazoa</taxon>
        <taxon>Ecdysozoa</taxon>
        <taxon>Arthropoda</taxon>
        <taxon>Chelicerata</taxon>
        <taxon>Arachnida</taxon>
        <taxon>Acari</taxon>
        <taxon>Parasitiformes</taxon>
        <taxon>Ixodida</taxon>
        <taxon>Ixodoidea</taxon>
        <taxon>Ixodidae</taxon>
        <taxon>Ixodinae</taxon>
        <taxon>Ixodes</taxon>
    </lineage>
</organism>
<evidence type="ECO:0000313" key="2">
    <source>
        <dbReference type="EMBL" id="JAR88860.1"/>
    </source>
</evidence>
<dbReference type="EMBL" id="GEGO01006544">
    <property type="protein sequence ID" value="JAR88860.1"/>
    <property type="molecule type" value="Transcribed_RNA"/>
</dbReference>
<accession>A0A147BDK5</accession>
<reference evidence="2" key="1">
    <citation type="journal article" date="2018" name="PLoS Negl. Trop. Dis.">
        <title>Sialome diversity of ticks revealed by RNAseq of single tick salivary glands.</title>
        <authorList>
            <person name="Perner J."/>
            <person name="Kropackova S."/>
            <person name="Kopacek P."/>
            <person name="Ribeiro J.M."/>
        </authorList>
    </citation>
    <scope>NUCLEOTIDE SEQUENCE</scope>
    <source>
        <strain evidence="2">Siblings of single egg batch collected in Ceske Budejovice</strain>
        <tissue evidence="2">Salivary glands</tissue>
    </source>
</reference>
<feature type="compositionally biased region" description="Low complexity" evidence="1">
    <location>
        <begin position="31"/>
        <end position="52"/>
    </location>
</feature>
<proteinExistence type="predicted"/>
<feature type="region of interest" description="Disordered" evidence="1">
    <location>
        <begin position="31"/>
        <end position="70"/>
    </location>
</feature>
<dbReference type="AlphaFoldDB" id="A0A147BDK5"/>
<protein>
    <submittedName>
        <fullName evidence="2">Putative secreted protein</fullName>
    </submittedName>
</protein>